<evidence type="ECO:0000256" key="1">
    <source>
        <dbReference type="ARBA" id="ARBA00004370"/>
    </source>
</evidence>
<evidence type="ECO:0000256" key="4">
    <source>
        <dbReference type="ARBA" id="ARBA00023288"/>
    </source>
</evidence>
<proteinExistence type="inferred from homology"/>
<comment type="subcellular location">
    <subcellularLocation>
        <location evidence="1">Membrane</location>
    </subcellularLocation>
</comment>
<reference evidence="7" key="1">
    <citation type="submission" date="2021-02" db="EMBL/GenBank/DDBJ databases">
        <authorList>
            <person name="Nowell W R."/>
        </authorList>
    </citation>
    <scope>NUCLEOTIDE SEQUENCE</scope>
</reference>
<keyword evidence="3" id="KW-0472">Membrane</keyword>
<accession>A0A820U0J2</accession>
<dbReference type="Proteomes" id="UP000663862">
    <property type="component" value="Unassembled WGS sequence"/>
</dbReference>
<evidence type="ECO:0000313" key="8">
    <source>
        <dbReference type="Proteomes" id="UP000663862"/>
    </source>
</evidence>
<comment type="similarity">
    <text evidence="2 6">Belongs to the ATG8 family.</text>
</comment>
<dbReference type="SUPFAM" id="SSF54236">
    <property type="entry name" value="Ubiquitin-like"/>
    <property type="match status" value="1"/>
</dbReference>
<evidence type="ECO:0008006" key="9">
    <source>
        <dbReference type="Google" id="ProtNLM"/>
    </source>
</evidence>
<dbReference type="Pfam" id="PF02991">
    <property type="entry name" value="ATG8"/>
    <property type="match status" value="1"/>
</dbReference>
<protein>
    <recommendedName>
        <fullName evidence="9">Autophagy-related protein</fullName>
    </recommendedName>
</protein>
<evidence type="ECO:0000256" key="2">
    <source>
        <dbReference type="ARBA" id="ARBA00007293"/>
    </source>
</evidence>
<dbReference type="GO" id="GO:0006914">
    <property type="term" value="P:autophagy"/>
    <property type="evidence" value="ECO:0007669"/>
    <property type="project" value="UniProtKB-KW"/>
</dbReference>
<keyword evidence="6" id="KW-0072">Autophagy</keyword>
<organism evidence="7 8">
    <name type="scientific">Rotaria socialis</name>
    <dbReference type="NCBI Taxonomy" id="392032"/>
    <lineage>
        <taxon>Eukaryota</taxon>
        <taxon>Metazoa</taxon>
        <taxon>Spiralia</taxon>
        <taxon>Gnathifera</taxon>
        <taxon>Rotifera</taxon>
        <taxon>Eurotatoria</taxon>
        <taxon>Bdelloidea</taxon>
        <taxon>Philodinida</taxon>
        <taxon>Philodinidae</taxon>
        <taxon>Rotaria</taxon>
    </lineage>
</organism>
<evidence type="ECO:0000256" key="3">
    <source>
        <dbReference type="ARBA" id="ARBA00023136"/>
    </source>
</evidence>
<dbReference type="AlphaFoldDB" id="A0A820U0J2"/>
<comment type="caution">
    <text evidence="7">The sequence shown here is derived from an EMBL/GenBank/DDBJ whole genome shotgun (WGS) entry which is preliminary data.</text>
</comment>
<dbReference type="EMBL" id="CAJOBQ010001329">
    <property type="protein sequence ID" value="CAF4477739.1"/>
    <property type="molecule type" value="Genomic_DNA"/>
</dbReference>
<dbReference type="InterPro" id="IPR029071">
    <property type="entry name" value="Ubiquitin-like_domsf"/>
</dbReference>
<dbReference type="InterPro" id="IPR004241">
    <property type="entry name" value="Atg8-like"/>
</dbReference>
<gene>
    <name evidence="7" type="ORF">TSG867_LOCUS19201</name>
</gene>
<evidence type="ECO:0000256" key="6">
    <source>
        <dbReference type="RuleBase" id="RU004384"/>
    </source>
</evidence>
<keyword evidence="4 5" id="KW-0449">Lipoprotein</keyword>
<dbReference type="GO" id="GO:0016020">
    <property type="term" value="C:membrane"/>
    <property type="evidence" value="ECO:0007669"/>
    <property type="project" value="UniProtKB-SubCell"/>
</dbReference>
<name>A0A820U0J2_9BILA</name>
<evidence type="ECO:0000313" key="7">
    <source>
        <dbReference type="EMBL" id="CAF4477739.1"/>
    </source>
</evidence>
<evidence type="ECO:0000256" key="5">
    <source>
        <dbReference type="PIRSR" id="PIRSR604241-50"/>
    </source>
</evidence>
<dbReference type="Gene3D" id="3.10.20.90">
    <property type="entry name" value="Phosphatidylinositol 3-kinase Catalytic Subunit, Chain A, domain 1"/>
    <property type="match status" value="1"/>
</dbReference>
<dbReference type="PANTHER" id="PTHR10969">
    <property type="entry name" value="MICROTUBULE-ASSOCIATED PROTEINS 1A/1B LIGHT CHAIN 3-RELATED"/>
    <property type="match status" value="1"/>
</dbReference>
<sequence>MPQKLDFTITMKLSHYHLNDVLISARHCQMLALDNAKRSILPDLILPTKKAMQFQLKQNISIEKRKQESEKIRSRYPERIPVVVERVHESKIADIEKRKFLVPYDFTMAQFQWIIRRSLTLSAETAIFIFVENANQGVGNFLNNFKQSWTIPQMTATMGEMYAKHKDEDGFLYIAYSGENAFGY</sequence>
<feature type="lipid moiety-binding region" description="Phosphatidylserine amidated glycine; alternate" evidence="5">
    <location>
        <position position="183"/>
    </location>
</feature>